<dbReference type="EMBL" id="BAABBB010000026">
    <property type="protein sequence ID" value="GAA3549703.1"/>
    <property type="molecule type" value="Genomic_DNA"/>
</dbReference>
<reference evidence="2" key="1">
    <citation type="journal article" date="2019" name="Int. J. Syst. Evol. Microbiol.">
        <title>The Global Catalogue of Microorganisms (GCM) 10K type strain sequencing project: providing services to taxonomists for standard genome sequencing and annotation.</title>
        <authorList>
            <consortium name="The Broad Institute Genomics Platform"/>
            <consortium name="The Broad Institute Genome Sequencing Center for Infectious Disease"/>
            <person name="Wu L."/>
            <person name="Ma J."/>
        </authorList>
    </citation>
    <scope>NUCLEOTIDE SEQUENCE [LARGE SCALE GENOMIC DNA]</scope>
    <source>
        <strain evidence="2">JCM 17460</strain>
    </source>
</reference>
<gene>
    <name evidence="1" type="ORF">GCM10022263_40850</name>
</gene>
<protein>
    <recommendedName>
        <fullName evidence="3">Acyl-CoA thioesterase</fullName>
    </recommendedName>
</protein>
<sequence>MGKVFECEIQARLRDINLGGHVDNVEAIRVLDEARLMFFRHGRLEEGDEPRGLLRDLPPGVTELVGSQHVEYHTEMRFAAYQPFLVRIWVSHVSRSSFAVSLELRVAPDHPPAVVAETSTVFWDTAAGSSWPISDALRAALASYTGPAVALRPRPGH</sequence>
<evidence type="ECO:0000313" key="2">
    <source>
        <dbReference type="Proteomes" id="UP001500301"/>
    </source>
</evidence>
<organism evidence="1 2">
    <name type="scientific">Nocardioides daeguensis</name>
    <dbReference type="NCBI Taxonomy" id="908359"/>
    <lineage>
        <taxon>Bacteria</taxon>
        <taxon>Bacillati</taxon>
        <taxon>Actinomycetota</taxon>
        <taxon>Actinomycetes</taxon>
        <taxon>Propionibacteriales</taxon>
        <taxon>Nocardioidaceae</taxon>
        <taxon>Nocardioides</taxon>
    </lineage>
</organism>
<comment type="caution">
    <text evidence="1">The sequence shown here is derived from an EMBL/GenBank/DDBJ whole genome shotgun (WGS) entry which is preliminary data.</text>
</comment>
<keyword evidence="2" id="KW-1185">Reference proteome</keyword>
<accession>A0ABP6WGB6</accession>
<proteinExistence type="predicted"/>
<dbReference type="RefSeq" id="WP_218234780.1">
    <property type="nucleotide sequence ID" value="NZ_BAABBB010000026.1"/>
</dbReference>
<evidence type="ECO:0000313" key="1">
    <source>
        <dbReference type="EMBL" id="GAA3549703.1"/>
    </source>
</evidence>
<name>A0ABP6WGB6_9ACTN</name>
<evidence type="ECO:0008006" key="3">
    <source>
        <dbReference type="Google" id="ProtNLM"/>
    </source>
</evidence>
<dbReference type="CDD" id="cd00586">
    <property type="entry name" value="4HBT"/>
    <property type="match status" value="1"/>
</dbReference>
<dbReference type="Pfam" id="PF13279">
    <property type="entry name" value="4HBT_2"/>
    <property type="match status" value="1"/>
</dbReference>
<dbReference type="Proteomes" id="UP001500301">
    <property type="component" value="Unassembled WGS sequence"/>
</dbReference>